<feature type="transmembrane region" description="Helical" evidence="1">
    <location>
        <begin position="382"/>
        <end position="400"/>
    </location>
</feature>
<keyword evidence="1" id="KW-0812">Transmembrane</keyword>
<reference evidence="7" key="2">
    <citation type="submission" date="2019-10" db="EMBL/GenBank/DDBJ databases">
        <authorList>
            <consortium name="NCBI Pathogen Detection Project"/>
        </authorList>
    </citation>
    <scope>NUCLEOTIDE SEQUENCE</scope>
    <source>
        <strain evidence="7">Salmonella enterica</strain>
    </source>
</reference>
<comment type="caution">
    <text evidence="7">The sequence shown here is derived from an EMBL/GenBank/DDBJ whole genome shotgun (WGS) entry which is preliminary data.</text>
</comment>
<dbReference type="EMBL" id="DAAHJG010000002">
    <property type="protein sequence ID" value="HAB6333947.1"/>
    <property type="molecule type" value="Genomic_DNA"/>
</dbReference>
<evidence type="ECO:0000259" key="2">
    <source>
        <dbReference type="Pfam" id="PF07916"/>
    </source>
</evidence>
<evidence type="ECO:0000313" key="7">
    <source>
        <dbReference type="EMBL" id="HAB4677922.1"/>
    </source>
</evidence>
<accession>A0A6Y2UXS6</accession>
<sequence length="521" mass="57247">MTANSFLEYILVVLGWLLNNAQWTILTSTGLFALPIVFKVAGIWIKVREEGADEGNQGLLAMPRIEHAIYLTYCVILFCCIPLIPVDLTAIKYDSSRAKQCGFSVPAPQQSGYKALINDFDGRTAEVPVWWYLVHMISKGTTQAMISSIPCGKELRQLRFDVQNTKLRDPILLQEVQEFADQCYSRAYYRLKSTNSQLSDATINSVGWIGSDYFLNTPGYYDYYMSMTPRAQWPYDSKRDDGYPDTGRGGFPTCRTWWSDGTDGLRSRVLGTFSDETRKSMQRSFPGKQWEEMALRWLVSPRNAGLSGGGNTYAVGSADTTSGMSNITRALSTLGVGMKQAEALPGFDALRQALPMVQALLEMMMIIAIPVLMMFSAYEPKTAITISFSMFALIFVSFWWELGGWLDDRLITILYDTMAAQGAGDSSIPFAGFFSSTSDGWIMNLVLGSMYLIFPAFWIGMLSWAGARIGAMANHLGEGARLPQNAGAEGGQQAQGLAVNAATGAVKGVAGGLKSYGKGSK</sequence>
<dbReference type="AlphaFoldDB" id="A0A6Y2UXS6"/>
<dbReference type="EMBL" id="DAAFVE010000002">
    <property type="protein sequence ID" value="HAB1649534.1"/>
    <property type="molecule type" value="Genomic_DNA"/>
</dbReference>
<organism evidence="7">
    <name type="scientific">Salmonella enterica I</name>
    <dbReference type="NCBI Taxonomy" id="59201"/>
    <lineage>
        <taxon>Bacteria</taxon>
        <taxon>Pseudomonadati</taxon>
        <taxon>Pseudomonadota</taxon>
        <taxon>Gammaproteobacteria</taxon>
        <taxon>Enterobacterales</taxon>
        <taxon>Enterobacteriaceae</taxon>
        <taxon>Salmonella</taxon>
    </lineage>
</organism>
<reference evidence="7" key="1">
    <citation type="journal article" date="2018" name="Genome Biol.">
        <title>SKESA: strategic k-mer extension for scrupulous assemblies.</title>
        <authorList>
            <person name="Souvorov A."/>
            <person name="Agarwala R."/>
            <person name="Lipman D.J."/>
        </authorList>
    </citation>
    <scope>NUCLEOTIDE SEQUENCE</scope>
    <source>
        <strain evidence="7">Salmonella enterica</strain>
    </source>
</reference>
<evidence type="ECO:0000313" key="6">
    <source>
        <dbReference type="EMBL" id="HAB4030838.1"/>
    </source>
</evidence>
<name>A0A6Y2UXS6_SALET</name>
<evidence type="ECO:0000313" key="3">
    <source>
        <dbReference type="EMBL" id="HAB1649534.1"/>
    </source>
</evidence>
<dbReference type="Pfam" id="PF07916">
    <property type="entry name" value="TraG_N"/>
    <property type="match status" value="1"/>
</dbReference>
<evidence type="ECO:0000256" key="1">
    <source>
        <dbReference type="SAM" id="Phobius"/>
    </source>
</evidence>
<feature type="transmembrane region" description="Helical" evidence="1">
    <location>
        <begin position="68"/>
        <end position="86"/>
    </location>
</feature>
<proteinExistence type="predicted"/>
<evidence type="ECO:0000313" key="8">
    <source>
        <dbReference type="EMBL" id="HAB6333947.1"/>
    </source>
</evidence>
<dbReference type="EMBL" id="DAAGVC010000002">
    <property type="protein sequence ID" value="HAB4677922.1"/>
    <property type="molecule type" value="Genomic_DNA"/>
</dbReference>
<dbReference type="EMBL" id="DAAGNR010000002">
    <property type="protein sequence ID" value="HAB3818980.1"/>
    <property type="molecule type" value="Genomic_DNA"/>
</dbReference>
<feature type="transmembrane region" description="Helical" evidence="1">
    <location>
        <begin position="356"/>
        <end position="375"/>
    </location>
</feature>
<feature type="transmembrane region" description="Helical" evidence="1">
    <location>
        <begin position="23"/>
        <end position="47"/>
    </location>
</feature>
<protein>
    <submittedName>
        <fullName evidence="7">Conjugal transfer protein TraG</fullName>
    </submittedName>
</protein>
<keyword evidence="1" id="KW-0472">Membrane</keyword>
<evidence type="ECO:0000313" key="4">
    <source>
        <dbReference type="EMBL" id="HAB2007398.1"/>
    </source>
</evidence>
<dbReference type="EMBL" id="DAAFYI010000002">
    <property type="protein sequence ID" value="HAB2007398.1"/>
    <property type="molecule type" value="Genomic_DNA"/>
</dbReference>
<keyword evidence="1" id="KW-1133">Transmembrane helix</keyword>
<dbReference type="InterPro" id="IPR012931">
    <property type="entry name" value="TraG_N_Proteobacteria"/>
</dbReference>
<evidence type="ECO:0000313" key="5">
    <source>
        <dbReference type="EMBL" id="HAB3818980.1"/>
    </source>
</evidence>
<feature type="transmembrane region" description="Helical" evidence="1">
    <location>
        <begin position="441"/>
        <end position="465"/>
    </location>
</feature>
<dbReference type="EMBL" id="DAAGPO010000002">
    <property type="protein sequence ID" value="HAB4030838.1"/>
    <property type="molecule type" value="Genomic_DNA"/>
</dbReference>
<gene>
    <name evidence="4" type="ORF">GB037_00895</name>
    <name evidence="8" type="ORF">GB614_06400</name>
    <name evidence="5" type="ORF">GBV61_06955</name>
    <name evidence="3" type="ORF">GBX92_05475</name>
    <name evidence="6" type="ORF">GBY45_06455</name>
    <name evidence="7" type="ORF">GBZ53_06900</name>
</gene>
<feature type="domain" description="TraG N-terminal Proteobacteria" evidence="2">
    <location>
        <begin position="8"/>
        <end position="476"/>
    </location>
</feature>